<comment type="similarity">
    <text evidence="2 9">Belongs to the complex I subunit 3 family.</text>
</comment>
<evidence type="ECO:0000256" key="10">
    <source>
        <dbReference type="SAM" id="SignalP"/>
    </source>
</evidence>
<dbReference type="EC" id="7.1.1.2" evidence="9"/>
<name>K0J9V4_PARAB</name>
<evidence type="ECO:0000256" key="2">
    <source>
        <dbReference type="ARBA" id="ARBA00008472"/>
    </source>
</evidence>
<keyword evidence="10" id="KW-0732">Signal</keyword>
<dbReference type="InterPro" id="IPR038430">
    <property type="entry name" value="NDAH_ubi_oxred_su3_sf"/>
</dbReference>
<dbReference type="InterPro" id="IPR000440">
    <property type="entry name" value="NADH_UbQ/plastoQ_OxRdtase_su3"/>
</dbReference>
<proteinExistence type="inferred from homology"/>
<organism evidence="11">
    <name type="scientific">Paratenuisentis ambiguus</name>
    <name type="common">Thorny-headed worm</name>
    <dbReference type="NCBI Taxonomy" id="185730"/>
    <lineage>
        <taxon>Eukaryota</taxon>
        <taxon>Metazoa</taxon>
        <taxon>Spiralia</taxon>
        <taxon>Lophotrochozoa</taxon>
        <taxon>Acanthocephala</taxon>
        <taxon>Eoacanthocephala</taxon>
        <taxon>Neoechinorhynchida</taxon>
        <taxon>Tenuisentidae</taxon>
        <taxon>Paratenuisentis</taxon>
    </lineage>
</organism>
<keyword evidence="6 9" id="KW-1133">Transmembrane helix</keyword>
<evidence type="ECO:0000256" key="8">
    <source>
        <dbReference type="ARBA" id="ARBA00049551"/>
    </source>
</evidence>
<feature type="chain" id="PRO_5003836209" description="NADH-ubiquinone oxidoreductase chain 3" evidence="10">
    <location>
        <begin position="21"/>
        <end position="106"/>
    </location>
</feature>
<feature type="transmembrane region" description="Helical" evidence="9">
    <location>
        <begin position="49"/>
        <end position="72"/>
    </location>
</feature>
<keyword evidence="9" id="KW-0679">Respiratory chain</keyword>
<dbReference type="GeneID" id="14216928"/>
<keyword evidence="9" id="KW-0830">Ubiquinone</keyword>
<evidence type="ECO:0000256" key="6">
    <source>
        <dbReference type="ARBA" id="ARBA00022989"/>
    </source>
</evidence>
<evidence type="ECO:0000256" key="9">
    <source>
        <dbReference type="RuleBase" id="RU003640"/>
    </source>
</evidence>
<reference evidence="11" key="1">
    <citation type="journal article" date="2013" name="Mol. Phylogenet. Evol.">
        <title>Phylogenetic analyses of endoparasitic Acanthocephala based on mitochondrial genomes suggest secondary loss of sensory organs.</title>
        <authorList>
            <person name="Weber M."/>
            <person name="Wey-Fabrizius A.R."/>
            <person name="Podsiadlowski L."/>
            <person name="Witek A."/>
            <person name="Schill R.O."/>
            <person name="Sugar L."/>
            <person name="Herlyn H."/>
            <person name="Hankeln T."/>
        </authorList>
    </citation>
    <scope>NUCLEOTIDE SEQUENCE</scope>
</reference>
<evidence type="ECO:0000256" key="3">
    <source>
        <dbReference type="ARBA" id="ARBA00021007"/>
    </source>
</evidence>
<sequence length="106" mass="12158">MVVMVLSALLIGYFIVSVRSSGGLGSVQGFECGLDRFVHKGFYVSMRFFMISLLFLLMDLELVLMVFSPIIIFDELVSVMKFSLLMWVFVLGTVWEWWIGSIDWSL</sequence>
<comment type="function">
    <text evidence="9">Core subunit of the mitochondrial membrane respiratory chain NADH dehydrogenase (Complex I) which catalyzes electron transfer from NADH through the respiratory chain, using ubiquinone as an electron acceptor. Essential for the catalytic activity of complex I.</text>
</comment>
<accession>K0J9V4</accession>
<comment type="catalytic activity">
    <reaction evidence="8 9">
        <text>a ubiquinone + NADH + 5 H(+)(in) = a ubiquinol + NAD(+) + 4 H(+)(out)</text>
        <dbReference type="Rhea" id="RHEA:29091"/>
        <dbReference type="Rhea" id="RHEA-COMP:9565"/>
        <dbReference type="Rhea" id="RHEA-COMP:9566"/>
        <dbReference type="ChEBI" id="CHEBI:15378"/>
        <dbReference type="ChEBI" id="CHEBI:16389"/>
        <dbReference type="ChEBI" id="CHEBI:17976"/>
        <dbReference type="ChEBI" id="CHEBI:57540"/>
        <dbReference type="ChEBI" id="CHEBI:57945"/>
        <dbReference type="EC" id="7.1.1.2"/>
    </reaction>
</comment>
<keyword evidence="9 11" id="KW-0496">Mitochondrion</keyword>
<keyword evidence="9" id="KW-0249">Electron transport</keyword>
<keyword evidence="7 9" id="KW-0472">Membrane</keyword>
<dbReference type="AlphaFoldDB" id="K0J9V4"/>
<dbReference type="Pfam" id="PF00507">
    <property type="entry name" value="Oxidored_q4"/>
    <property type="match status" value="1"/>
</dbReference>
<evidence type="ECO:0000256" key="7">
    <source>
        <dbReference type="ARBA" id="ARBA00023136"/>
    </source>
</evidence>
<dbReference type="GO" id="GO:0008137">
    <property type="term" value="F:NADH dehydrogenase (ubiquinone) activity"/>
    <property type="evidence" value="ECO:0007669"/>
    <property type="project" value="UniProtKB-UniRule"/>
</dbReference>
<protein>
    <recommendedName>
        <fullName evidence="3 9">NADH-ubiquinone oxidoreductase chain 3</fullName>
        <ecNumber evidence="9">7.1.1.2</ecNumber>
    </recommendedName>
</protein>
<evidence type="ECO:0000256" key="5">
    <source>
        <dbReference type="ARBA" id="ARBA00022692"/>
    </source>
</evidence>
<dbReference type="EMBL" id="FR856885">
    <property type="protein sequence ID" value="CCA94489.2"/>
    <property type="molecule type" value="Genomic_DNA"/>
</dbReference>
<dbReference type="CTD" id="4537"/>
<keyword evidence="5 9" id="KW-0812">Transmembrane</keyword>
<evidence type="ECO:0000313" key="11">
    <source>
        <dbReference type="EMBL" id="CCA94489.2"/>
    </source>
</evidence>
<keyword evidence="9" id="KW-1278">Translocase</keyword>
<feature type="signal peptide" evidence="10">
    <location>
        <begin position="1"/>
        <end position="20"/>
    </location>
</feature>
<evidence type="ECO:0000256" key="4">
    <source>
        <dbReference type="ARBA" id="ARBA00022448"/>
    </source>
</evidence>
<dbReference type="GO" id="GO:0031966">
    <property type="term" value="C:mitochondrial membrane"/>
    <property type="evidence" value="ECO:0007669"/>
    <property type="project" value="UniProtKB-SubCell"/>
</dbReference>
<evidence type="ECO:0000256" key="1">
    <source>
        <dbReference type="ARBA" id="ARBA00004370"/>
    </source>
</evidence>
<feature type="transmembrane region" description="Helical" evidence="9">
    <location>
        <begin position="84"/>
        <end position="100"/>
    </location>
</feature>
<dbReference type="Gene3D" id="1.20.58.1610">
    <property type="entry name" value="NADH:ubiquinone/plastoquinone oxidoreductase, chain 3"/>
    <property type="match status" value="1"/>
</dbReference>
<dbReference type="RefSeq" id="YP_007183151.1">
    <property type="nucleotide sequence ID" value="NC_019807.1"/>
</dbReference>
<comment type="subcellular location">
    <subcellularLocation>
        <location evidence="1">Membrane</location>
    </subcellularLocation>
    <subcellularLocation>
        <location evidence="9">Mitochondrion membrane</location>
        <topology evidence="9">Multi-pass membrane protein</topology>
    </subcellularLocation>
</comment>
<keyword evidence="4 9" id="KW-0813">Transport</keyword>
<gene>
    <name evidence="11" type="primary">ND3</name>
</gene>
<keyword evidence="9" id="KW-0520">NAD</keyword>
<geneLocation type="mitochondrion" evidence="11"/>